<evidence type="ECO:0000256" key="11">
    <source>
        <dbReference type="ARBA" id="ARBA00049253"/>
    </source>
</evidence>
<dbReference type="PANTHER" id="PTHR30389:SF19">
    <property type="entry name" value="L(+)-TARTRATE DEHYDRATASE SUBUNIT ALPHA"/>
    <property type="match status" value="1"/>
</dbReference>
<feature type="domain" description="Fe-S hydro-lyase tartrate dehydratase alpha-type catalytic" evidence="12">
    <location>
        <begin position="12"/>
        <end position="276"/>
    </location>
</feature>
<dbReference type="GO" id="GO:0046872">
    <property type="term" value="F:metal ion binding"/>
    <property type="evidence" value="ECO:0007669"/>
    <property type="project" value="UniProtKB-KW"/>
</dbReference>
<proteinExistence type="inferred from homology"/>
<gene>
    <name evidence="13" type="primary">ttdA</name>
    <name evidence="13" type="ORF">IAB14_01975</name>
</gene>
<evidence type="ECO:0000256" key="5">
    <source>
        <dbReference type="ARBA" id="ARBA00022723"/>
    </source>
</evidence>
<reference evidence="13" key="2">
    <citation type="journal article" date="2021" name="PeerJ">
        <title>Extensive microbial diversity within the chicken gut microbiome revealed by metagenomics and culture.</title>
        <authorList>
            <person name="Gilroy R."/>
            <person name="Ravi A."/>
            <person name="Getino M."/>
            <person name="Pursley I."/>
            <person name="Horton D.L."/>
            <person name="Alikhan N.F."/>
            <person name="Baker D."/>
            <person name="Gharbi K."/>
            <person name="Hall N."/>
            <person name="Watson M."/>
            <person name="Adriaenssens E.M."/>
            <person name="Foster-Nyarko E."/>
            <person name="Jarju S."/>
            <person name="Secka A."/>
            <person name="Antonio M."/>
            <person name="Oren A."/>
            <person name="Chaudhuri R.R."/>
            <person name="La Ragione R."/>
            <person name="Hildebrand F."/>
            <person name="Pallen M.J."/>
        </authorList>
    </citation>
    <scope>NUCLEOTIDE SEQUENCE</scope>
    <source>
        <strain evidence="13">23406</strain>
    </source>
</reference>
<evidence type="ECO:0000256" key="1">
    <source>
        <dbReference type="ARBA" id="ARBA00001915"/>
    </source>
</evidence>
<dbReference type="EMBL" id="DVOH01000016">
    <property type="protein sequence ID" value="HIU99865.1"/>
    <property type="molecule type" value="Genomic_DNA"/>
</dbReference>
<dbReference type="InterPro" id="IPR051208">
    <property type="entry name" value="Class-I_Fumarase/Tartrate_DH"/>
</dbReference>
<evidence type="ECO:0000313" key="13">
    <source>
        <dbReference type="EMBL" id="HIU99865.1"/>
    </source>
</evidence>
<evidence type="ECO:0000256" key="3">
    <source>
        <dbReference type="ARBA" id="ARBA00011209"/>
    </source>
</evidence>
<dbReference type="AlphaFoldDB" id="A0A9D1NC48"/>
<comment type="catalytic activity">
    <reaction evidence="11">
        <text>(2R,3R)-tartrate = oxaloacetate + H2O</text>
        <dbReference type="Rhea" id="RHEA:15413"/>
        <dbReference type="ChEBI" id="CHEBI:15377"/>
        <dbReference type="ChEBI" id="CHEBI:16452"/>
        <dbReference type="ChEBI" id="CHEBI:30924"/>
        <dbReference type="EC" id="4.2.1.32"/>
    </reaction>
</comment>
<evidence type="ECO:0000313" key="14">
    <source>
        <dbReference type="Proteomes" id="UP000886891"/>
    </source>
</evidence>
<evidence type="ECO:0000256" key="7">
    <source>
        <dbReference type="ARBA" id="ARBA00023014"/>
    </source>
</evidence>
<evidence type="ECO:0000259" key="12">
    <source>
        <dbReference type="Pfam" id="PF05681"/>
    </source>
</evidence>
<reference evidence="13" key="1">
    <citation type="submission" date="2020-10" db="EMBL/GenBank/DDBJ databases">
        <authorList>
            <person name="Gilroy R."/>
        </authorList>
    </citation>
    <scope>NUCLEOTIDE SEQUENCE</scope>
    <source>
        <strain evidence="13">23406</strain>
    </source>
</reference>
<comment type="cofactor">
    <cofactor evidence="1">
        <name>iron-sulfur cluster</name>
        <dbReference type="ChEBI" id="CHEBI:30408"/>
    </cofactor>
</comment>
<keyword evidence="7" id="KW-0411">Iron-sulfur</keyword>
<organism evidence="13 14">
    <name type="scientific">Candidatus Stercoripulliclostridium merdipullorum</name>
    <dbReference type="NCBI Taxonomy" id="2840952"/>
    <lineage>
        <taxon>Bacteria</taxon>
        <taxon>Bacillati</taxon>
        <taxon>Bacillota</taxon>
        <taxon>Clostridia</taxon>
        <taxon>Eubacteriales</taxon>
        <taxon>Candidatus Stercoripulliclostridium</taxon>
    </lineage>
</organism>
<keyword evidence="5" id="KW-0479">Metal-binding</keyword>
<accession>A0A9D1NC48</accession>
<evidence type="ECO:0000256" key="2">
    <source>
        <dbReference type="ARBA" id="ARBA00008876"/>
    </source>
</evidence>
<comment type="subunit">
    <text evidence="3">Tetramer of two alpha and two beta subunits.</text>
</comment>
<dbReference type="PANTHER" id="PTHR30389">
    <property type="entry name" value="FUMARATE HYDRATASE-RELATED"/>
    <property type="match status" value="1"/>
</dbReference>
<dbReference type="EC" id="4.2.1.32" evidence="9"/>
<dbReference type="NCBIfam" id="NF006084">
    <property type="entry name" value="PRK08230.1"/>
    <property type="match status" value="1"/>
</dbReference>
<dbReference type="GO" id="GO:0008730">
    <property type="term" value="F:L(+)-tartrate dehydratase activity"/>
    <property type="evidence" value="ECO:0007669"/>
    <property type="project" value="UniProtKB-EC"/>
</dbReference>
<evidence type="ECO:0000256" key="4">
    <source>
        <dbReference type="ARBA" id="ARBA00022485"/>
    </source>
</evidence>
<evidence type="ECO:0000256" key="10">
    <source>
        <dbReference type="ARBA" id="ARBA00040103"/>
    </source>
</evidence>
<evidence type="ECO:0000256" key="6">
    <source>
        <dbReference type="ARBA" id="ARBA00023004"/>
    </source>
</evidence>
<sequence length="296" mass="31551">MEKKEKFVLSLARFIVLMAKRLPDDVVSALTALRNSETSPSASAVYDSMFHNLEEAKRLDRPICQDTGLIQIFAKVGTSFPFIDDLEGLLTEAVRIASLTAPLRPNVVEPFAERNTGNNIGTRAPWIEYELEPRSSGLELTIYMAGGGCSLPGRAKVLTPSAGYRGMAEFVLETVATLGVNACPPLTVGVGIGTCAPSAAKLSKKAVLRPVGSRNPDPAIAKTEQMLEDALNHIGIGPQGLTGAKSVTGVQIEAAARHPAAFAVGVSVGCWVHRRGIVRFDRYMAANSPTHSEAKL</sequence>
<keyword evidence="4" id="KW-0004">4Fe-4S</keyword>
<dbReference type="NCBIfam" id="TIGR00722">
    <property type="entry name" value="ttdA_fumA_fumB"/>
    <property type="match status" value="1"/>
</dbReference>
<comment type="caution">
    <text evidence="13">The sequence shown here is derived from an EMBL/GenBank/DDBJ whole genome shotgun (WGS) entry which is preliminary data.</text>
</comment>
<dbReference type="InterPro" id="IPR004646">
    <property type="entry name" value="Fe-S_hydro-lyase_TtdA-typ_cat"/>
</dbReference>
<comment type="similarity">
    <text evidence="2">Belongs to the class-I fumarase family.</text>
</comment>
<protein>
    <recommendedName>
        <fullName evidence="10">L(+)-tartrate dehydratase subunit alpha</fullName>
        <ecNumber evidence="9">4.2.1.32</ecNumber>
    </recommendedName>
</protein>
<dbReference type="Pfam" id="PF05681">
    <property type="entry name" value="Fumerase"/>
    <property type="match status" value="1"/>
</dbReference>
<evidence type="ECO:0000256" key="8">
    <source>
        <dbReference type="ARBA" id="ARBA00023239"/>
    </source>
</evidence>
<dbReference type="Proteomes" id="UP000886891">
    <property type="component" value="Unassembled WGS sequence"/>
</dbReference>
<dbReference type="GO" id="GO:0051539">
    <property type="term" value="F:4 iron, 4 sulfur cluster binding"/>
    <property type="evidence" value="ECO:0007669"/>
    <property type="project" value="UniProtKB-KW"/>
</dbReference>
<keyword evidence="8" id="KW-0456">Lyase</keyword>
<keyword evidence="6" id="KW-0408">Iron</keyword>
<evidence type="ECO:0000256" key="9">
    <source>
        <dbReference type="ARBA" id="ARBA00039027"/>
    </source>
</evidence>
<name>A0A9D1NC48_9FIRM</name>